<dbReference type="OrthoDB" id="1668230at2759"/>
<dbReference type="PANTHER" id="PTHR48011">
    <property type="entry name" value="CCR4-NOT TRANSCRIPTIONAL COMPLEX SUBUNIT CAF120-RELATED"/>
    <property type="match status" value="1"/>
</dbReference>
<dbReference type="Pfam" id="PF00069">
    <property type="entry name" value="Pkinase"/>
    <property type="match status" value="1"/>
</dbReference>
<dbReference type="AlphaFoldDB" id="A0A3A2ZDU9"/>
<feature type="domain" description="Protein kinase" evidence="2">
    <location>
        <begin position="70"/>
        <end position="306"/>
    </location>
</feature>
<gene>
    <name evidence="3" type="ORF">PHISCL_06550</name>
</gene>
<dbReference type="SUPFAM" id="SSF56112">
    <property type="entry name" value="Protein kinase-like (PK-like)"/>
    <property type="match status" value="1"/>
</dbReference>
<dbReference type="InterPro" id="IPR000719">
    <property type="entry name" value="Prot_kinase_dom"/>
</dbReference>
<dbReference type="InterPro" id="IPR011009">
    <property type="entry name" value="Kinase-like_dom_sf"/>
</dbReference>
<dbReference type="GO" id="GO:0005524">
    <property type="term" value="F:ATP binding"/>
    <property type="evidence" value="ECO:0007669"/>
    <property type="project" value="InterPro"/>
</dbReference>
<comment type="caution">
    <text evidence="3">The sequence shown here is derived from an EMBL/GenBank/DDBJ whole genome shotgun (WGS) entry which is preliminary data.</text>
</comment>
<dbReference type="PROSITE" id="PS50011">
    <property type="entry name" value="PROTEIN_KINASE_DOM"/>
    <property type="match status" value="1"/>
</dbReference>
<dbReference type="STRING" id="2070753.A0A3A2ZDU9"/>
<reference evidence="4" key="1">
    <citation type="submission" date="2017-02" db="EMBL/GenBank/DDBJ databases">
        <authorList>
            <person name="Tafer H."/>
            <person name="Lopandic K."/>
        </authorList>
    </citation>
    <scope>NUCLEOTIDE SEQUENCE [LARGE SCALE GENOMIC DNA]</scope>
    <source>
        <strain evidence="4">CBS 366.77</strain>
    </source>
</reference>
<organism evidence="3 4">
    <name type="scientific">Aspergillus sclerotialis</name>
    <dbReference type="NCBI Taxonomy" id="2070753"/>
    <lineage>
        <taxon>Eukaryota</taxon>
        <taxon>Fungi</taxon>
        <taxon>Dikarya</taxon>
        <taxon>Ascomycota</taxon>
        <taxon>Pezizomycotina</taxon>
        <taxon>Eurotiomycetes</taxon>
        <taxon>Eurotiomycetidae</taxon>
        <taxon>Eurotiales</taxon>
        <taxon>Aspergillaceae</taxon>
        <taxon>Aspergillus</taxon>
        <taxon>Aspergillus subgen. Polypaecilum</taxon>
    </lineage>
</organism>
<dbReference type="PANTHER" id="PTHR48011:SF4">
    <property type="entry name" value="MITOGEN-ACTIVATED PROTEIN KINASE KINASE KINASE 19"/>
    <property type="match status" value="1"/>
</dbReference>
<dbReference type="Proteomes" id="UP000266188">
    <property type="component" value="Unassembled WGS sequence"/>
</dbReference>
<evidence type="ECO:0000256" key="1">
    <source>
        <dbReference type="SAM" id="MobiDB-lite"/>
    </source>
</evidence>
<evidence type="ECO:0000259" key="2">
    <source>
        <dbReference type="PROSITE" id="PS50011"/>
    </source>
</evidence>
<evidence type="ECO:0000313" key="3">
    <source>
        <dbReference type="EMBL" id="RJE21116.1"/>
    </source>
</evidence>
<sequence length="306" mass="34213">MSEAGTSANSSVRSDSLSSEYLRTGSPTPSSNASDILIDGPKQGDSLIEYEPIPPPPCHPNSFIWTCPNYETFVPIDSRDSSCVFKINDERVLKFPRSAAAGRVDVNTIQNEDQIYKRLGSHEGIIGFFETIDGVIELAFANQGNLREYIKEKPMPPEPVRREWIQSLADTFAYVHSRRVSVVDIDCRNILVHNGSLKLSSFGCSVLLPIDADMERFYVCMKESSPEGELPFMVQSTVATELFHLGCAFYSIAAWDVFNTNYDHDYPPALEGLPDTHGVFGEEVIIRCWTGRYPNMAALKEDVQRI</sequence>
<feature type="compositionally biased region" description="Polar residues" evidence="1">
    <location>
        <begin position="1"/>
        <end position="34"/>
    </location>
</feature>
<dbReference type="InterPro" id="IPR052751">
    <property type="entry name" value="Plant_MAPKKK"/>
</dbReference>
<dbReference type="Gene3D" id="1.10.510.10">
    <property type="entry name" value="Transferase(Phosphotransferase) domain 1"/>
    <property type="match status" value="1"/>
</dbReference>
<name>A0A3A2ZDU9_9EURO</name>
<dbReference type="GO" id="GO:0007165">
    <property type="term" value="P:signal transduction"/>
    <property type="evidence" value="ECO:0007669"/>
    <property type="project" value="TreeGrafter"/>
</dbReference>
<dbReference type="EMBL" id="MVGC01000251">
    <property type="protein sequence ID" value="RJE21116.1"/>
    <property type="molecule type" value="Genomic_DNA"/>
</dbReference>
<proteinExistence type="predicted"/>
<feature type="region of interest" description="Disordered" evidence="1">
    <location>
        <begin position="1"/>
        <end position="38"/>
    </location>
</feature>
<protein>
    <submittedName>
        <fullName evidence="3">STYKc</fullName>
    </submittedName>
</protein>
<keyword evidence="4" id="KW-1185">Reference proteome</keyword>
<accession>A0A3A2ZDU9</accession>
<evidence type="ECO:0000313" key="4">
    <source>
        <dbReference type="Proteomes" id="UP000266188"/>
    </source>
</evidence>
<dbReference type="GO" id="GO:0004672">
    <property type="term" value="F:protein kinase activity"/>
    <property type="evidence" value="ECO:0007669"/>
    <property type="project" value="InterPro"/>
</dbReference>
<dbReference type="SMART" id="SM00220">
    <property type="entry name" value="S_TKc"/>
    <property type="match status" value="1"/>
</dbReference>